<sequence>MISYKNLIVWQKSIELVLEVYQLTDHFPKEEIFGLTSQMRRSAVSIASNIAEGRSRGYRKEFKQFLSNAFGSGAELETQLLIAKKLPKTNHLNYKRCDSLLEEIMKMLNSLLQKLKTNS</sequence>
<dbReference type="PANTHER" id="PTHR38471">
    <property type="entry name" value="FOUR HELIX BUNDLE PROTEIN"/>
    <property type="match status" value="1"/>
</dbReference>
<organism evidence="1 2">
    <name type="scientific">Candidatus Yanofskybacteria bacterium RIFCSPHIGHO2_01_FULL_48_25b</name>
    <dbReference type="NCBI Taxonomy" id="1802672"/>
    <lineage>
        <taxon>Bacteria</taxon>
        <taxon>Candidatus Yanofskyibacteriota</taxon>
    </lineage>
</organism>
<dbReference type="SUPFAM" id="SSF158446">
    <property type="entry name" value="IVS-encoded protein-like"/>
    <property type="match status" value="1"/>
</dbReference>
<dbReference type="InterPro" id="IPR012657">
    <property type="entry name" value="23S_rRNA-intervening_sequence"/>
</dbReference>
<dbReference type="NCBIfam" id="NF008911">
    <property type="entry name" value="PRK12275.1-2"/>
    <property type="match status" value="1"/>
</dbReference>
<dbReference type="PANTHER" id="PTHR38471:SF2">
    <property type="entry name" value="FOUR HELIX BUNDLE PROTEIN"/>
    <property type="match status" value="1"/>
</dbReference>
<dbReference type="Pfam" id="PF05635">
    <property type="entry name" value="23S_rRNA_IVP"/>
    <property type="match status" value="1"/>
</dbReference>
<dbReference type="Gene3D" id="1.20.1440.60">
    <property type="entry name" value="23S rRNA-intervening sequence"/>
    <property type="match status" value="1"/>
</dbReference>
<gene>
    <name evidence="1" type="ORF">A2669_01465</name>
</gene>
<name>A0A1F8F2G5_9BACT</name>
<reference evidence="1 2" key="1">
    <citation type="journal article" date="2016" name="Nat. Commun.">
        <title>Thousands of microbial genomes shed light on interconnected biogeochemical processes in an aquifer system.</title>
        <authorList>
            <person name="Anantharaman K."/>
            <person name="Brown C.T."/>
            <person name="Hug L.A."/>
            <person name="Sharon I."/>
            <person name="Castelle C.J."/>
            <person name="Probst A.J."/>
            <person name="Thomas B.C."/>
            <person name="Singh A."/>
            <person name="Wilkins M.J."/>
            <person name="Karaoz U."/>
            <person name="Brodie E.L."/>
            <person name="Williams K.H."/>
            <person name="Hubbard S.S."/>
            <person name="Banfield J.F."/>
        </authorList>
    </citation>
    <scope>NUCLEOTIDE SEQUENCE [LARGE SCALE GENOMIC DNA]</scope>
</reference>
<comment type="caution">
    <text evidence="1">The sequence shown here is derived from an EMBL/GenBank/DDBJ whole genome shotgun (WGS) entry which is preliminary data.</text>
</comment>
<evidence type="ECO:0008006" key="3">
    <source>
        <dbReference type="Google" id="ProtNLM"/>
    </source>
</evidence>
<evidence type="ECO:0000313" key="2">
    <source>
        <dbReference type="Proteomes" id="UP000177605"/>
    </source>
</evidence>
<accession>A0A1F8F2G5</accession>
<dbReference type="EMBL" id="MGJM01000014">
    <property type="protein sequence ID" value="OGN06459.1"/>
    <property type="molecule type" value="Genomic_DNA"/>
</dbReference>
<dbReference type="Proteomes" id="UP000177605">
    <property type="component" value="Unassembled WGS sequence"/>
</dbReference>
<proteinExistence type="predicted"/>
<protein>
    <recommendedName>
        <fullName evidence="3">Four helix bundle protein</fullName>
    </recommendedName>
</protein>
<dbReference type="InterPro" id="IPR036583">
    <property type="entry name" value="23S_rRNA_IVS_sf"/>
</dbReference>
<dbReference type="NCBIfam" id="TIGR02436">
    <property type="entry name" value="four helix bundle protein"/>
    <property type="match status" value="1"/>
</dbReference>
<evidence type="ECO:0000313" key="1">
    <source>
        <dbReference type="EMBL" id="OGN06459.1"/>
    </source>
</evidence>
<dbReference type="AlphaFoldDB" id="A0A1F8F2G5"/>
<dbReference type="CDD" id="cd16377">
    <property type="entry name" value="23S_rRNA_IVP_like"/>
    <property type="match status" value="1"/>
</dbReference>